<comment type="catalytic activity">
    <reaction evidence="7">
        <text>phosphoethanolamine + S-adenosyl-L-methionine = N-methylethanolamine phosphate + S-adenosyl-L-homocysteine + H(+)</text>
        <dbReference type="Rhea" id="RHEA:20365"/>
        <dbReference type="ChEBI" id="CHEBI:15378"/>
        <dbReference type="ChEBI" id="CHEBI:57781"/>
        <dbReference type="ChEBI" id="CHEBI:57856"/>
        <dbReference type="ChEBI" id="CHEBI:58190"/>
        <dbReference type="ChEBI" id="CHEBI:59789"/>
        <dbReference type="EC" id="2.1.1.103"/>
    </reaction>
    <physiologicalReaction direction="left-to-right" evidence="7">
        <dbReference type="Rhea" id="RHEA:20366"/>
    </physiologicalReaction>
</comment>
<evidence type="ECO:0000256" key="8">
    <source>
        <dbReference type="ARBA" id="ARBA00047841"/>
    </source>
</evidence>
<feature type="domain" description="Methyltransferase" evidence="9">
    <location>
        <begin position="41"/>
        <end position="131"/>
    </location>
</feature>
<keyword evidence="3" id="KW-0489">Methyltransferase</keyword>
<comment type="caution">
    <text evidence="10">The sequence shown here is derived from an EMBL/GenBank/DDBJ whole genome shotgun (WGS) entry which is preliminary data.</text>
</comment>
<sequence>MTVAEFYDSVAASYEAAFAHNAGLLKLVNKAMNYLPAQAHVLDIGCGTGRPVASILADAGHQVVGIDIAKTMVELSQKNVPRGRFEVADMRNYDGPAGTEHLDAVFNIFSLFRFNREEIESFIKRWGSWININGLLCIGTMAVDDCPPDRLLNGADTDSLGTREVRNYFMGQQRVHTLFTRAGWVLLLQQNGFEVVDQWMELFVPPECAQTDDAPFYYIIAKKVK</sequence>
<dbReference type="InterPro" id="IPR041698">
    <property type="entry name" value="Methyltransf_25"/>
</dbReference>
<evidence type="ECO:0000256" key="6">
    <source>
        <dbReference type="ARBA" id="ARBA00047619"/>
    </source>
</evidence>
<accession>A0A9P3BME2</accession>
<evidence type="ECO:0000256" key="3">
    <source>
        <dbReference type="ARBA" id="ARBA00022603"/>
    </source>
</evidence>
<gene>
    <name evidence="10" type="ORF">Asppvi_009335</name>
</gene>
<dbReference type="SUPFAM" id="SSF53335">
    <property type="entry name" value="S-adenosyl-L-methionine-dependent methyltransferases"/>
    <property type="match status" value="1"/>
</dbReference>
<dbReference type="RefSeq" id="XP_043161127.1">
    <property type="nucleotide sequence ID" value="XM_043305192.1"/>
</dbReference>
<organism evidence="10 11">
    <name type="scientific">Aspergillus pseudoviridinutans</name>
    <dbReference type="NCBI Taxonomy" id="1517512"/>
    <lineage>
        <taxon>Eukaryota</taxon>
        <taxon>Fungi</taxon>
        <taxon>Dikarya</taxon>
        <taxon>Ascomycota</taxon>
        <taxon>Pezizomycotina</taxon>
        <taxon>Eurotiomycetes</taxon>
        <taxon>Eurotiomycetidae</taxon>
        <taxon>Eurotiales</taxon>
        <taxon>Aspergillaceae</taxon>
        <taxon>Aspergillus</taxon>
        <taxon>Aspergillus subgen. Fumigati</taxon>
    </lineage>
</organism>
<dbReference type="CDD" id="cd02440">
    <property type="entry name" value="AdoMet_MTases"/>
    <property type="match status" value="1"/>
</dbReference>
<dbReference type="OrthoDB" id="540004at2759"/>
<dbReference type="GO" id="GO:0000234">
    <property type="term" value="F:phosphoethanolamine N-methyltransferase activity"/>
    <property type="evidence" value="ECO:0007669"/>
    <property type="project" value="UniProtKB-EC"/>
</dbReference>
<evidence type="ECO:0000313" key="11">
    <source>
        <dbReference type="Proteomes" id="UP001043456"/>
    </source>
</evidence>
<evidence type="ECO:0000256" key="7">
    <source>
        <dbReference type="ARBA" id="ARBA00047622"/>
    </source>
</evidence>
<dbReference type="PANTHER" id="PTHR44307">
    <property type="entry name" value="PHOSPHOETHANOLAMINE METHYLTRANSFERASE"/>
    <property type="match status" value="1"/>
</dbReference>
<dbReference type="GeneID" id="67007945"/>
<dbReference type="Pfam" id="PF13649">
    <property type="entry name" value="Methyltransf_25"/>
    <property type="match status" value="1"/>
</dbReference>
<comment type="pathway">
    <text evidence="1">Phospholipid metabolism; phosphatidylcholine biosynthesis.</text>
</comment>
<name>A0A9P3BME2_9EURO</name>
<comment type="pathway">
    <text evidence="2">Lipid metabolism.</text>
</comment>
<proteinExistence type="predicted"/>
<dbReference type="Proteomes" id="UP001043456">
    <property type="component" value="Unassembled WGS sequence"/>
</dbReference>
<dbReference type="EC" id="2.1.1.103" evidence="5"/>
<keyword evidence="11" id="KW-1185">Reference proteome</keyword>
<keyword evidence="4" id="KW-0808">Transferase</keyword>
<dbReference type="EMBL" id="BHVY01000007">
    <property type="protein sequence ID" value="GIJ90381.1"/>
    <property type="molecule type" value="Genomic_DNA"/>
</dbReference>
<evidence type="ECO:0000256" key="2">
    <source>
        <dbReference type="ARBA" id="ARBA00005189"/>
    </source>
</evidence>
<evidence type="ECO:0000313" key="10">
    <source>
        <dbReference type="EMBL" id="GIJ90381.1"/>
    </source>
</evidence>
<evidence type="ECO:0000259" key="9">
    <source>
        <dbReference type="Pfam" id="PF13649"/>
    </source>
</evidence>
<evidence type="ECO:0000256" key="1">
    <source>
        <dbReference type="ARBA" id="ARBA00004969"/>
    </source>
</evidence>
<comment type="catalytic activity">
    <reaction evidence="6">
        <text>N,N-dimethylethanolamine phosphate + S-adenosyl-L-methionine = phosphocholine + S-adenosyl-L-homocysteine + H(+)</text>
        <dbReference type="Rhea" id="RHEA:25325"/>
        <dbReference type="ChEBI" id="CHEBI:15378"/>
        <dbReference type="ChEBI" id="CHEBI:57856"/>
        <dbReference type="ChEBI" id="CHEBI:58641"/>
        <dbReference type="ChEBI" id="CHEBI:59789"/>
        <dbReference type="ChEBI" id="CHEBI:295975"/>
        <dbReference type="EC" id="2.1.1.103"/>
    </reaction>
    <physiologicalReaction direction="left-to-right" evidence="6">
        <dbReference type="Rhea" id="RHEA:25326"/>
    </physiologicalReaction>
</comment>
<dbReference type="AlphaFoldDB" id="A0A9P3BME2"/>
<protein>
    <recommendedName>
        <fullName evidence="5">phosphoethanolamine N-methyltransferase</fullName>
        <ecNumber evidence="5">2.1.1.103</ecNumber>
    </recommendedName>
</protein>
<dbReference type="PANTHER" id="PTHR44307:SF2">
    <property type="entry name" value="PHOSPHOETHANOLAMINE METHYLTRANSFERASE ISOFORM X1"/>
    <property type="match status" value="1"/>
</dbReference>
<evidence type="ECO:0000256" key="4">
    <source>
        <dbReference type="ARBA" id="ARBA00022679"/>
    </source>
</evidence>
<dbReference type="InterPro" id="IPR029063">
    <property type="entry name" value="SAM-dependent_MTases_sf"/>
</dbReference>
<comment type="catalytic activity">
    <reaction evidence="8">
        <text>N-methylethanolamine phosphate + S-adenosyl-L-methionine = N,N-dimethylethanolamine phosphate + S-adenosyl-L-homocysteine + H(+)</text>
        <dbReference type="Rhea" id="RHEA:25321"/>
        <dbReference type="ChEBI" id="CHEBI:15378"/>
        <dbReference type="ChEBI" id="CHEBI:57781"/>
        <dbReference type="ChEBI" id="CHEBI:57856"/>
        <dbReference type="ChEBI" id="CHEBI:58641"/>
        <dbReference type="ChEBI" id="CHEBI:59789"/>
        <dbReference type="EC" id="2.1.1.103"/>
    </reaction>
    <physiologicalReaction direction="left-to-right" evidence="8">
        <dbReference type="Rhea" id="RHEA:25322"/>
    </physiologicalReaction>
</comment>
<reference evidence="10 11" key="1">
    <citation type="submission" date="2018-10" db="EMBL/GenBank/DDBJ databases">
        <title>Pan-genome distribution and transcriptional activeness of fungal secondary metabolism genes in Aspergillus section Fumigati.</title>
        <authorList>
            <person name="Takahashi H."/>
            <person name="Umemura M."/>
            <person name="Ninomiya A."/>
            <person name="Kusuya Y."/>
            <person name="Urayama S."/>
            <person name="Shimizu M."/>
            <person name="Watanabe A."/>
            <person name="Kamei K."/>
            <person name="Yaguchi T."/>
            <person name="Hagiwara D."/>
        </authorList>
    </citation>
    <scope>NUCLEOTIDE SEQUENCE [LARGE SCALE GENOMIC DNA]</scope>
    <source>
        <strain evidence="10 11">IFM 55266</strain>
    </source>
</reference>
<dbReference type="GO" id="GO:0032259">
    <property type="term" value="P:methylation"/>
    <property type="evidence" value="ECO:0007669"/>
    <property type="project" value="UniProtKB-KW"/>
</dbReference>
<dbReference type="Gene3D" id="3.40.50.150">
    <property type="entry name" value="Vaccinia Virus protein VP39"/>
    <property type="match status" value="1"/>
</dbReference>
<evidence type="ECO:0000256" key="5">
    <source>
        <dbReference type="ARBA" id="ARBA00035674"/>
    </source>
</evidence>